<dbReference type="EMBL" id="JHEG02000048">
    <property type="protein sequence ID" value="KIE10466.1"/>
    <property type="molecule type" value="Genomic_DNA"/>
</dbReference>
<accession>A0A0C1NCK2</accession>
<protein>
    <submittedName>
        <fullName evidence="2">Uncharacterized protein</fullName>
    </submittedName>
</protein>
<proteinExistence type="predicted"/>
<dbReference type="OrthoDB" id="1050254at2"/>
<evidence type="ECO:0000313" key="3">
    <source>
        <dbReference type="Proteomes" id="UP000029738"/>
    </source>
</evidence>
<evidence type="ECO:0000313" key="1">
    <source>
        <dbReference type="EMBL" id="KAF3886438.1"/>
    </source>
</evidence>
<dbReference type="EMBL" id="JHEG04000001">
    <property type="protein sequence ID" value="KAF3886438.1"/>
    <property type="molecule type" value="Genomic_DNA"/>
</dbReference>
<dbReference type="RefSeq" id="WP_038079145.1">
    <property type="nucleotide sequence ID" value="NZ_JHEG04000001.1"/>
</dbReference>
<keyword evidence="3" id="KW-1185">Reference proteome</keyword>
<dbReference type="Proteomes" id="UP000029738">
    <property type="component" value="Unassembled WGS sequence"/>
</dbReference>
<comment type="caution">
    <text evidence="2">The sequence shown here is derived from an EMBL/GenBank/DDBJ whole genome shotgun (WGS) entry which is preliminary data.</text>
</comment>
<gene>
    <name evidence="2" type="ORF">DA73_0218100</name>
    <name evidence="1" type="ORF">DA73_0400013850</name>
</gene>
<dbReference type="AlphaFoldDB" id="A0A0C1NCK2"/>
<organism evidence="2">
    <name type="scientific">Tolypothrix bouteillei VB521301</name>
    <dbReference type="NCBI Taxonomy" id="1479485"/>
    <lineage>
        <taxon>Bacteria</taxon>
        <taxon>Bacillati</taxon>
        <taxon>Cyanobacteriota</taxon>
        <taxon>Cyanophyceae</taxon>
        <taxon>Nostocales</taxon>
        <taxon>Tolypothrichaceae</taxon>
        <taxon>Tolypothrix</taxon>
    </lineage>
</organism>
<name>A0A0C1NCK2_9CYAN</name>
<reference evidence="2" key="1">
    <citation type="journal article" date="2015" name="Genome Announc.">
        <title>Draft Genome Sequence of Tolypothrix boutellei Strain VB521301.</title>
        <authorList>
            <person name="Chandrababunaidu M.M."/>
            <person name="Singh D."/>
            <person name="Sen D."/>
            <person name="Bhan S."/>
            <person name="Das S."/>
            <person name="Gupta A."/>
            <person name="Adhikary S.P."/>
            <person name="Tripathy S."/>
        </authorList>
    </citation>
    <scope>NUCLEOTIDE SEQUENCE</scope>
    <source>
        <strain evidence="2">VB521301</strain>
    </source>
</reference>
<sequence>MTEISINWIWKPLNSVGPFNFGNPISEFEKDYKLELIEPADEITGWETYGLIHYETHIYVENSLIISINCYDQLIYQNLDILGMTLSEIRNLFGKENQPGELNGDQICIEYEELGLQLWFQDDIVTSASCYGLIED</sequence>
<evidence type="ECO:0000313" key="2">
    <source>
        <dbReference type="EMBL" id="KIE10466.1"/>
    </source>
</evidence>
<reference evidence="1" key="2">
    <citation type="submission" date="2019-11" db="EMBL/GenBank/DDBJ databases">
        <title>Improved Assembly of Tolypothrix boutellei genome.</title>
        <authorList>
            <person name="Sarangi A.N."/>
            <person name="Mukherjee M."/>
            <person name="Ghosh S."/>
            <person name="Singh D."/>
            <person name="Das A."/>
            <person name="Kant S."/>
            <person name="Prusty A."/>
            <person name="Tripathy S."/>
        </authorList>
    </citation>
    <scope>NUCLEOTIDE SEQUENCE</scope>
    <source>
        <strain evidence="1">VB521301</strain>
    </source>
</reference>